<dbReference type="Proteomes" id="UP000177159">
    <property type="component" value="Unassembled WGS sequence"/>
</dbReference>
<sequence>MNMSTRILVNKSLEDASSNPQQVLENTLKSIFPTSQEENKLHRARSILGETVQDLPDSILESFITELEYLAVSWLDDYEQTVFEGFTLDELLKGAKP</sequence>
<organism evidence="1 2">
    <name type="scientific">Candidatus Roizmanbacteria bacterium RIFCSPHIGHO2_02_FULL_37_24</name>
    <dbReference type="NCBI Taxonomy" id="1802037"/>
    <lineage>
        <taxon>Bacteria</taxon>
        <taxon>Candidatus Roizmaniibacteriota</taxon>
    </lineage>
</organism>
<reference evidence="1 2" key="1">
    <citation type="journal article" date="2016" name="Nat. Commun.">
        <title>Thousands of microbial genomes shed light on interconnected biogeochemical processes in an aquifer system.</title>
        <authorList>
            <person name="Anantharaman K."/>
            <person name="Brown C.T."/>
            <person name="Hug L.A."/>
            <person name="Sharon I."/>
            <person name="Castelle C.J."/>
            <person name="Probst A.J."/>
            <person name="Thomas B.C."/>
            <person name="Singh A."/>
            <person name="Wilkins M.J."/>
            <person name="Karaoz U."/>
            <person name="Brodie E.L."/>
            <person name="Williams K.H."/>
            <person name="Hubbard S.S."/>
            <person name="Banfield J.F."/>
        </authorList>
    </citation>
    <scope>NUCLEOTIDE SEQUENCE [LARGE SCALE GENOMIC DNA]</scope>
</reference>
<protein>
    <submittedName>
        <fullName evidence="1">Uncharacterized protein</fullName>
    </submittedName>
</protein>
<dbReference type="EMBL" id="MFZM01000041">
    <property type="protein sequence ID" value="OGK22560.1"/>
    <property type="molecule type" value="Genomic_DNA"/>
</dbReference>
<evidence type="ECO:0000313" key="1">
    <source>
        <dbReference type="EMBL" id="OGK22560.1"/>
    </source>
</evidence>
<accession>A0A1F7GU34</accession>
<gene>
    <name evidence="1" type="ORF">A3C24_05350</name>
</gene>
<proteinExistence type="predicted"/>
<evidence type="ECO:0000313" key="2">
    <source>
        <dbReference type="Proteomes" id="UP000177159"/>
    </source>
</evidence>
<name>A0A1F7GU34_9BACT</name>
<dbReference type="AlphaFoldDB" id="A0A1F7GU34"/>
<comment type="caution">
    <text evidence="1">The sequence shown here is derived from an EMBL/GenBank/DDBJ whole genome shotgun (WGS) entry which is preliminary data.</text>
</comment>